<dbReference type="Proteomes" id="UP000185608">
    <property type="component" value="Chromosome"/>
</dbReference>
<feature type="domain" description="DUF7124" evidence="2">
    <location>
        <begin position="88"/>
        <end position="200"/>
    </location>
</feature>
<evidence type="ECO:0000313" key="5">
    <source>
        <dbReference type="Proteomes" id="UP000185608"/>
    </source>
</evidence>
<sequence length="201" mass="20886">MNMNADPHGGDGADEARLRTDGGSKMPGVPSGEEESQPEPDSTSTSSSGAQMPGVPDSKGPEPAAKANEGNTCGAPTEDAEDDVTHGLTTAFTLNALASTADPAAVVDDARNWSDWVGVVGTVDSPTMNTFLRRNGVDIDFFNGANGPAERLARVAQSGSTFHSDRLVLVGVPGEEGFAPEDGWEFEPLEPTAEEAGWELK</sequence>
<evidence type="ECO:0000313" key="6">
    <source>
        <dbReference type="Proteomes" id="UP000186165"/>
    </source>
</evidence>
<evidence type="ECO:0000259" key="2">
    <source>
        <dbReference type="Pfam" id="PF23439"/>
    </source>
</evidence>
<name>A0A1D8S687_9EURY</name>
<reference evidence="6" key="2">
    <citation type="submission" date="2016-08" db="EMBL/GenBank/DDBJ databases">
        <title>Discovery of first anaerobic lithoheterotrophic haloarchae widely represented in hypersaline habitats.</title>
        <authorList>
            <person name="Sorokin D.Y."/>
            <person name="Kublanov I.V."/>
            <person name="Roman P."/>
            <person name="Sinninghe Damste J.S."/>
            <person name="Golyshin P.N."/>
            <person name="Rojo D."/>
            <person name="Ciordia S."/>
            <person name="Mena Md.C."/>
            <person name="Ferrer M."/>
            <person name="Smedile F."/>
            <person name="Messina E."/>
            <person name="La Cono V."/>
            <person name="Yakimov M.M."/>
        </authorList>
    </citation>
    <scope>NUCLEOTIDE SEQUENCE [LARGE SCALE GENOMIC DNA]</scope>
    <source>
        <strain evidence="6">HSR6</strain>
    </source>
</reference>
<dbReference type="STRING" id="1873524.HSR6_1771"/>
<dbReference type="EMBL" id="CP016804">
    <property type="protein sequence ID" value="APE96208.1"/>
    <property type="molecule type" value="Genomic_DNA"/>
</dbReference>
<feature type="compositionally biased region" description="Polar residues" evidence="1">
    <location>
        <begin position="39"/>
        <end position="50"/>
    </location>
</feature>
<accession>A0A1J1AEN6</accession>
<evidence type="ECO:0000256" key="1">
    <source>
        <dbReference type="SAM" id="MobiDB-lite"/>
    </source>
</evidence>
<dbReference type="InterPro" id="IPR055548">
    <property type="entry name" value="DUF7124"/>
</dbReference>
<organism evidence="3 5">
    <name type="scientific">Halodesulfurarchaeum formicicum</name>
    <dbReference type="NCBI Taxonomy" id="1873524"/>
    <lineage>
        <taxon>Archaea</taxon>
        <taxon>Methanobacteriati</taxon>
        <taxon>Methanobacteriota</taxon>
        <taxon>Stenosarchaea group</taxon>
        <taxon>Halobacteria</taxon>
        <taxon>Halobacteriales</taxon>
        <taxon>Halobacteriaceae</taxon>
        <taxon>Halodesulfurarchaeum</taxon>
    </lineage>
</organism>
<dbReference type="Proteomes" id="UP000186165">
    <property type="component" value="Chromosome"/>
</dbReference>
<gene>
    <name evidence="4" type="ORF">HSR6_1771</name>
    <name evidence="3" type="ORF">HTSR_1702</name>
</gene>
<dbReference type="EMBL" id="CP016070">
    <property type="protein sequence ID" value="AOW80872.1"/>
    <property type="molecule type" value="Genomic_DNA"/>
</dbReference>
<evidence type="ECO:0000313" key="4">
    <source>
        <dbReference type="EMBL" id="APE96208.1"/>
    </source>
</evidence>
<accession>A0A1D8S687</accession>
<feature type="compositionally biased region" description="Basic and acidic residues" evidence="1">
    <location>
        <begin position="8"/>
        <end position="22"/>
    </location>
</feature>
<reference evidence="4" key="3">
    <citation type="journal article" date="2017" name="ISME J.">
        <title>Discovery of anaerobic lithoheterotrophic haloarchaea, ubiquitous in hypersaline habitats.</title>
        <authorList>
            <person name="Sorokin D.Y."/>
            <person name="Messina E."/>
            <person name="Smedile F."/>
            <person name="Roman P."/>
            <person name="Damste J.S.S."/>
            <person name="Ciordia S."/>
            <person name="Mena M.C."/>
            <person name="Ferrer M."/>
            <person name="Golyshin P.N."/>
            <person name="Kublanov I.V."/>
            <person name="Samarov N.I."/>
            <person name="Toshchakov S.V."/>
            <person name="La Cono V."/>
            <person name="Yakimov M.M."/>
        </authorList>
    </citation>
    <scope>NUCLEOTIDE SEQUENCE</scope>
    <source>
        <strain evidence="4">HSR6</strain>
    </source>
</reference>
<dbReference type="KEGG" id="halh:HTSR_1702"/>
<proteinExistence type="predicted"/>
<keyword evidence="6" id="KW-1185">Reference proteome</keyword>
<feature type="region of interest" description="Disordered" evidence="1">
    <location>
        <begin position="179"/>
        <end position="201"/>
    </location>
</feature>
<protein>
    <recommendedName>
        <fullName evidence="2">DUF7124 domain-containing protein</fullName>
    </recommendedName>
</protein>
<evidence type="ECO:0000313" key="3">
    <source>
        <dbReference type="EMBL" id="AOW80872.1"/>
    </source>
</evidence>
<feature type="region of interest" description="Disordered" evidence="1">
    <location>
        <begin position="1"/>
        <end position="82"/>
    </location>
</feature>
<dbReference type="AlphaFoldDB" id="A0A1D8S687"/>
<reference evidence="3 5" key="1">
    <citation type="submission" date="2016-06" db="EMBL/GenBank/DDBJ databases">
        <title>Discovery of anaerobic lithoheterotrophic haloarchaeon capable of sulfur respiration by hydrogen and formate.</title>
        <authorList>
            <person name="Sorokin D.Y."/>
            <person name="Kublanov I.V."/>
            <person name="Roman P."/>
            <person name="Sinninghe Damste J.S."/>
            <person name="Golyshin P.N."/>
            <person name="Rojo D."/>
            <person name="Ciordia S."/>
            <person name="Mena Md.C."/>
            <person name="Ferrer M."/>
            <person name="Smedile F."/>
            <person name="Messina E."/>
            <person name="La Cono V."/>
            <person name="Yakimov M.M."/>
        </authorList>
    </citation>
    <scope>NUCLEOTIDE SEQUENCE [LARGE SCALE GENOMIC DNA]</scope>
    <source>
        <strain evidence="3 5">HTSR1</strain>
    </source>
</reference>
<dbReference type="Pfam" id="PF23439">
    <property type="entry name" value="DUF7124"/>
    <property type="match status" value="1"/>
</dbReference>
<dbReference type="KEGG" id="hhsr:HSR6_1771"/>